<dbReference type="RefSeq" id="WP_010918766.1">
    <property type="nucleotide sequence ID" value="NC_011916.1"/>
</dbReference>
<feature type="transmembrane region" description="Helical" evidence="1">
    <location>
        <begin position="137"/>
        <end position="154"/>
    </location>
</feature>
<dbReference type="PATRIC" id="fig|565050.3.peg.911"/>
<dbReference type="Proteomes" id="UP000001364">
    <property type="component" value="Chromosome"/>
</dbReference>
<accession>A0A0H3C6N9</accession>
<feature type="transmembrane region" description="Helical" evidence="1">
    <location>
        <begin position="160"/>
        <end position="178"/>
    </location>
</feature>
<name>A0A0H3C6N9_CAUVN</name>
<gene>
    <name evidence="2" type="ordered locus">CCNA_00925</name>
</gene>
<reference evidence="2 3" key="1">
    <citation type="journal article" date="2010" name="J. Bacteriol.">
        <title>The genetic basis of laboratory adaptation in Caulobacter crescentus.</title>
        <authorList>
            <person name="Marks M.E."/>
            <person name="Castro-Rojas C.M."/>
            <person name="Teiling C."/>
            <person name="Du L."/>
            <person name="Kapatral V."/>
            <person name="Walunas T.L."/>
            <person name="Crosson S."/>
        </authorList>
    </citation>
    <scope>NUCLEOTIDE SEQUENCE [LARGE SCALE GENOMIC DNA]</scope>
    <source>
        <strain evidence="3">NA1000 / CB15N</strain>
    </source>
</reference>
<keyword evidence="1" id="KW-0472">Membrane</keyword>
<dbReference type="OrthoDB" id="10010042at2"/>
<dbReference type="EMBL" id="CP001340">
    <property type="protein sequence ID" value="ACL94390.1"/>
    <property type="molecule type" value="Genomic_DNA"/>
</dbReference>
<dbReference type="KEGG" id="ccs:CCNA_00925"/>
<feature type="transmembrane region" description="Helical" evidence="1">
    <location>
        <begin position="53"/>
        <end position="75"/>
    </location>
</feature>
<dbReference type="RefSeq" id="YP_002516298.1">
    <property type="nucleotide sequence ID" value="NC_011916.1"/>
</dbReference>
<keyword evidence="1" id="KW-0812">Transmembrane</keyword>
<evidence type="ECO:0000313" key="3">
    <source>
        <dbReference type="Proteomes" id="UP000001364"/>
    </source>
</evidence>
<dbReference type="GeneID" id="7329966"/>
<keyword evidence="3" id="KW-1185">Reference proteome</keyword>
<feature type="transmembrane region" description="Helical" evidence="1">
    <location>
        <begin position="112"/>
        <end position="130"/>
    </location>
</feature>
<evidence type="ECO:0000313" key="2">
    <source>
        <dbReference type="EMBL" id="ACL94390.1"/>
    </source>
</evidence>
<organism evidence="2 3">
    <name type="scientific">Caulobacter vibrioides (strain NA1000 / CB15N)</name>
    <name type="common">Caulobacter crescentus</name>
    <dbReference type="NCBI Taxonomy" id="565050"/>
    <lineage>
        <taxon>Bacteria</taxon>
        <taxon>Pseudomonadati</taxon>
        <taxon>Pseudomonadota</taxon>
        <taxon>Alphaproteobacteria</taxon>
        <taxon>Caulobacterales</taxon>
        <taxon>Caulobacteraceae</taxon>
        <taxon>Caulobacter</taxon>
    </lineage>
</organism>
<protein>
    <submittedName>
        <fullName evidence="2">Uncharacterized protein</fullName>
    </submittedName>
</protein>
<dbReference type="HOGENOM" id="CLU_1493623_0_0_5"/>
<dbReference type="AlphaFoldDB" id="A0A0H3C6N9"/>
<sequence length="180" mass="18244">MQFDPEQARKDIETATLRARAFQAYAAAGPVIAVWGLVWIVTNLAKVLATSQAAVIGSAAMLVGIAASIAGGLLARRSSRPRPPLKSALGGATFAGLLVAVLAVAGPADMQAASAVVGLIVAAAYVFVGLMTGARIAWLGLALGLVVLAAWFGARPAFDLILALAGGGLLAGTGLWLWRQ</sequence>
<proteinExistence type="predicted"/>
<feature type="transmembrane region" description="Helical" evidence="1">
    <location>
        <begin position="21"/>
        <end position="41"/>
    </location>
</feature>
<feature type="transmembrane region" description="Helical" evidence="1">
    <location>
        <begin position="87"/>
        <end position="106"/>
    </location>
</feature>
<evidence type="ECO:0000256" key="1">
    <source>
        <dbReference type="SAM" id="Phobius"/>
    </source>
</evidence>
<keyword evidence="1" id="KW-1133">Transmembrane helix</keyword>